<sequence length="1334" mass="140118">MSPRSNDANQSSSSKQKKKNNSSTNNSNDGGPASSPAVSTLDSPSPTPDLIADSEPVETQSQPSLLSAPALALGHDDGAPPSASASAAPRVFVASTLKPVSAIESVTSTISAISQHANRGISNLIAAHSNTNNPLSPSAAHATPLRSDGSVSPIYDAFHNAGSSPDPSHIDAALHSAQHSHRAAAPRLLWSRWDRLPIRSSSAKSSPLLISYFDDGSLQALLVQHRTISELLFLPSAADTLLDRSGSGSGSGSASPASTATLLTAFIRPPTADMNDIKLLLVVQEPDHVPCLLVYSLITHHVQASVQLELPSRPPPTVSSQFDQRRDLVWPKVQIQCNQHFVVLSFAAPAAIHVLSTTSLQYVRPPILDVSSVSTDRAPPISLSHRLLAFGCSASEHLSPICSDTRKTSGAAHRDPSRPSTATHTVASDRVGEMRDNLFDTSAHVGDAARRFRGGVVNGVRTLGEWGSSYWPQAASPPDANTFSPPQPSLLSQSAPHAPANLPRHASSASSSPMLLADDGARSAKRLSTGGAAAVDVDAGRGSSSLQSACVRVVDLRSDARTICTFAPSYHAVTLVSFSPCGRMLLTADALGHAFHVFELPLSGTFGIPATPSSMPAVLHRYKLMRGITTADVVNAQWSPDSQWIAVGTHSGTVHVYAVNPFGGVPSIANHVQAKIRNPLALQPFGLSLSSLARSARPSLPQHLSQEVALRPSSRTGKDFDASNPTDSQITHPPPSFMLLNSTSRASRHDADSSLPFELLTVDTRSVSVTLHAIRCWSTQAQVHGLGKTSEEGVDSTHRLDAATSPRTSGLSQMMRKAGQGILHQQSAPRLHADCVRVATWEHLAPQAGAVTELNVATLADSSATSRLLLRSQDSLAKPFESVAKAEIETYSQSPAMLPSSIFLSRQTFFHARMRNVKAASALTPEAASLRSIQRRGSRPIQVRRTARIVSREPSAEESSSFDDSLAGALNQTSFSPEQLRPRSASAHIPSFPQGQRARSAGWTTGSSIPIRIVAGGLGGIYRAGKELGRGVDMARRRTGATPGSAAAQGGPDPLSRNTASISFDGEEDVDLLGEDLDSDRSRRHRFRIDGSERNAESGSNRSDLSMLSALRNDQPLRGSQPSSAETPSTRFSEAEDAAADPDECDWDAIEASRSPTAPAAPLFDVMDAGLGGVGKVDQSNGSSSADDDFTMGVFEVDSDDVTAEQPRPSLSTTRDATSKLISTKELVYALPAGGSTRSSLLSQSSGLTTTADSRTEAKGVRDSSASNSDGGDSGSQASAGSGMLCEGSKETHTGDSSPTALVTESNAVTTETVAAPVISTSGGGKKKKKKGGR</sequence>
<dbReference type="InterPro" id="IPR036322">
    <property type="entry name" value="WD40_repeat_dom_sf"/>
</dbReference>
<dbReference type="InterPro" id="IPR045142">
    <property type="entry name" value="BCAS3-like"/>
</dbReference>
<dbReference type="PANTHER" id="PTHR13268:SF0">
    <property type="entry name" value="BCAS3 MICROTUBULE ASSOCIATED CELL MIGRATION FACTOR"/>
    <property type="match status" value="1"/>
</dbReference>
<feature type="compositionally biased region" description="Low complexity" evidence="1">
    <location>
        <begin position="1"/>
        <end position="14"/>
    </location>
</feature>
<evidence type="ECO:0000259" key="2">
    <source>
        <dbReference type="Pfam" id="PF21034"/>
    </source>
</evidence>
<dbReference type="Gene3D" id="2.130.10.10">
    <property type="entry name" value="YVTN repeat-like/Quinoprotein amine dehydrogenase"/>
    <property type="match status" value="1"/>
</dbReference>
<dbReference type="PANTHER" id="PTHR13268">
    <property type="entry name" value="BREAST CARCINOMA AMPLIFIED SEQUENCE 3"/>
    <property type="match status" value="1"/>
</dbReference>
<dbReference type="GO" id="GO:0005737">
    <property type="term" value="C:cytoplasm"/>
    <property type="evidence" value="ECO:0007669"/>
    <property type="project" value="TreeGrafter"/>
</dbReference>
<accession>R9P213</accession>
<feature type="region of interest" description="Disordered" evidence="1">
    <location>
        <begin position="1172"/>
        <end position="1219"/>
    </location>
</feature>
<evidence type="ECO:0000313" key="4">
    <source>
        <dbReference type="Proteomes" id="UP000014071"/>
    </source>
</evidence>
<feature type="region of interest" description="Disordered" evidence="1">
    <location>
        <begin position="1233"/>
        <end position="1334"/>
    </location>
</feature>
<feature type="region of interest" description="Disordered" evidence="1">
    <location>
        <begin position="788"/>
        <end position="810"/>
    </location>
</feature>
<dbReference type="OrthoDB" id="25778at2759"/>
<dbReference type="HOGENOM" id="CLU_260162_0_0_1"/>
<dbReference type="InterPro" id="IPR048382">
    <property type="entry name" value="BCAS3_WD40"/>
</dbReference>
<feature type="region of interest" description="Disordered" evidence="1">
    <location>
        <begin position="474"/>
        <end position="515"/>
    </location>
</feature>
<feature type="region of interest" description="Disordered" evidence="1">
    <location>
        <begin position="1113"/>
        <end position="1142"/>
    </location>
</feature>
<dbReference type="GO" id="GO:0042594">
    <property type="term" value="P:response to starvation"/>
    <property type="evidence" value="ECO:0007669"/>
    <property type="project" value="TreeGrafter"/>
</dbReference>
<feature type="compositionally biased region" description="Polar residues" evidence="1">
    <location>
        <begin position="1295"/>
        <end position="1313"/>
    </location>
</feature>
<organism evidence="3 4">
    <name type="scientific">Pseudozyma hubeiensis (strain SY62)</name>
    <name type="common">Yeast</name>
    <dbReference type="NCBI Taxonomy" id="1305764"/>
    <lineage>
        <taxon>Eukaryota</taxon>
        <taxon>Fungi</taxon>
        <taxon>Dikarya</taxon>
        <taxon>Basidiomycota</taxon>
        <taxon>Ustilaginomycotina</taxon>
        <taxon>Ustilaginomycetes</taxon>
        <taxon>Ustilaginales</taxon>
        <taxon>Ustilaginaceae</taxon>
        <taxon>Pseudozyma</taxon>
    </lineage>
</organism>
<dbReference type="Proteomes" id="UP000014071">
    <property type="component" value="Unassembled WGS sequence"/>
</dbReference>
<evidence type="ECO:0000313" key="3">
    <source>
        <dbReference type="EMBL" id="GAC95269.1"/>
    </source>
</evidence>
<name>R9P213_PSEHS</name>
<dbReference type="InterPro" id="IPR015943">
    <property type="entry name" value="WD40/YVTN_repeat-like_dom_sf"/>
</dbReference>
<feature type="compositionally biased region" description="Basic and acidic residues" evidence="1">
    <location>
        <begin position="789"/>
        <end position="801"/>
    </location>
</feature>
<feature type="region of interest" description="Disordered" evidence="1">
    <location>
        <begin position="1037"/>
        <end position="1068"/>
    </location>
</feature>
<feature type="region of interest" description="Disordered" evidence="1">
    <location>
        <begin position="976"/>
        <end position="1003"/>
    </location>
</feature>
<feature type="compositionally biased region" description="Low complexity" evidence="1">
    <location>
        <begin position="1263"/>
        <end position="1283"/>
    </location>
</feature>
<gene>
    <name evidence="3" type="ORF">PHSY_002844</name>
</gene>
<proteinExistence type="predicted"/>
<feature type="compositionally biased region" description="Basic and acidic residues" evidence="1">
    <location>
        <begin position="404"/>
        <end position="417"/>
    </location>
</feature>
<dbReference type="GeneID" id="24108135"/>
<feature type="domain" description="BCAS3 WD40" evidence="2">
    <location>
        <begin position="555"/>
        <end position="679"/>
    </location>
</feature>
<dbReference type="STRING" id="1305764.R9P213"/>
<feature type="compositionally biased region" description="Polar residues" evidence="1">
    <location>
        <begin position="1209"/>
        <end position="1219"/>
    </location>
</feature>
<protein>
    <recommendedName>
        <fullName evidence="2">BCAS3 WD40 domain-containing protein</fullName>
    </recommendedName>
</protein>
<feature type="region of interest" description="Disordered" evidence="1">
    <location>
        <begin position="1"/>
        <end position="65"/>
    </location>
</feature>
<feature type="compositionally biased region" description="Polar residues" evidence="1">
    <location>
        <begin position="1118"/>
        <end position="1132"/>
    </location>
</feature>
<feature type="region of interest" description="Disordered" evidence="1">
    <location>
        <begin position="700"/>
        <end position="745"/>
    </location>
</feature>
<dbReference type="SUPFAM" id="SSF50978">
    <property type="entry name" value="WD40 repeat-like"/>
    <property type="match status" value="1"/>
</dbReference>
<feature type="compositionally biased region" description="Basic residues" evidence="1">
    <location>
        <begin position="1325"/>
        <end position="1334"/>
    </location>
</feature>
<reference evidence="4" key="1">
    <citation type="journal article" date="2013" name="Genome Announc.">
        <title>Draft genome sequence of the basidiomycetous yeast-like fungus Pseudozyma hubeiensis SY62, which produces an abundant amount of the biosurfactant mannosylerythritol lipids.</title>
        <authorList>
            <person name="Konishi M."/>
            <person name="Hatada Y."/>
            <person name="Horiuchi J."/>
        </authorList>
    </citation>
    <scope>NUCLEOTIDE SEQUENCE [LARGE SCALE GENOMIC DNA]</scope>
    <source>
        <strain evidence="4">SY62</strain>
    </source>
</reference>
<dbReference type="RefSeq" id="XP_012188856.1">
    <property type="nucleotide sequence ID" value="XM_012333466.1"/>
</dbReference>
<dbReference type="EMBL" id="DF238791">
    <property type="protein sequence ID" value="GAC95269.1"/>
    <property type="molecule type" value="Genomic_DNA"/>
</dbReference>
<feature type="region of interest" description="Disordered" evidence="1">
    <location>
        <begin position="404"/>
        <end position="426"/>
    </location>
</feature>
<evidence type="ECO:0000256" key="1">
    <source>
        <dbReference type="SAM" id="MobiDB-lite"/>
    </source>
</evidence>
<dbReference type="Pfam" id="PF21034">
    <property type="entry name" value="BCAS3_WD40"/>
    <property type="match status" value="1"/>
</dbReference>
<keyword evidence="4" id="KW-1185">Reference proteome</keyword>
<dbReference type="GO" id="GO:0006914">
    <property type="term" value="P:autophagy"/>
    <property type="evidence" value="ECO:0007669"/>
    <property type="project" value="InterPro"/>
</dbReference>
<dbReference type="eggNOG" id="KOG2109">
    <property type="taxonomic scope" value="Eukaryota"/>
</dbReference>
<feature type="compositionally biased region" description="Low complexity" evidence="1">
    <location>
        <begin position="1234"/>
        <end position="1251"/>
    </location>
</feature>